<organism evidence="2 3">
    <name type="scientific">Austropuccinia psidii MF-1</name>
    <dbReference type="NCBI Taxonomy" id="1389203"/>
    <lineage>
        <taxon>Eukaryota</taxon>
        <taxon>Fungi</taxon>
        <taxon>Dikarya</taxon>
        <taxon>Basidiomycota</taxon>
        <taxon>Pucciniomycotina</taxon>
        <taxon>Pucciniomycetes</taxon>
        <taxon>Pucciniales</taxon>
        <taxon>Sphaerophragmiaceae</taxon>
        <taxon>Austropuccinia</taxon>
    </lineage>
</organism>
<dbReference type="Proteomes" id="UP000765509">
    <property type="component" value="Unassembled WGS sequence"/>
</dbReference>
<sequence>MPAIPILREAESAHGLVSDLKTSTSGLEMIGGDKTLLEDVHSNPNILHEAQLPESQPLKSTDLLPQSVQAHEALSSERAAQSSVQVEKITPQKVLLKEKYLQTLQNNIDQLESQLKEIKKLDQQLITIEQDESEVMILHRTLLVQEMKVQGPNIGNWLEKMKQVPQGTSKEIETQWLQLLEEAQKDYKLLRSTGLSHYIKNIFRYFFQNSQWRKAKLDKIIVKLRLVALSQKSPTRETALELARVREAGFTLSPTEERLLQKIGQGRETKLSPAEHDFLIEISEKTVETRREAKLRELTSHFQLLADSYENPQENIEILNILAALKALRSNARESVSPIKEQIELLNKLEDIKTPDEINQKLTPTQKDMIATLSTKTKKLEEHNLYLKALDQIEKDPNVNQELISIQAKLRTTLEGSQAHEGPTFSEQEQTVIREYANRQDEHVQINNALRSSSKLDFSQLRLPDLPSMLYHSNERALQYLTSPGIVLSPNQAKLVAKIRNPKDFANKFPQVKDFAIEFSRITTSLPENDIIGKVLQLVKSNKDQDLVFEQKNVDQLATLSREPNSSPEEQIRKSKAVGFYDQIINSMTENEKAFNYLESKKTSEGLKPDEMKLWRTMKANGVLNFEDKFRVLSYSKLYKVPTLEERAYQRLLTLENSGTKIPEKEALWVESLKHGRVSQFSSEPDKEAIHALALEDVVVRKISATPKAQEFIIQFVEDQNFMSPETHALHIYQHLKEEELSELIRLATLPTNSPEFKDVSKFSKMLVLVNQAEKRSYIDLDMIKAEALSNTKHLLENQYLSREAEKTRLRQLHNQKINEIKAFESFFSQRFQLVEKAALPSPEAKSKEVVFHTQPGPQTLQPETKERISSAGDEVVKAGHGPTLGEAGPSHKGVIHVGQERPSGKLSDEEMFYDAQRFFGR</sequence>
<dbReference type="EMBL" id="AVOT02007311">
    <property type="protein sequence ID" value="MBW0483614.1"/>
    <property type="molecule type" value="Genomic_DNA"/>
</dbReference>
<evidence type="ECO:0000313" key="2">
    <source>
        <dbReference type="EMBL" id="MBW0483614.1"/>
    </source>
</evidence>
<evidence type="ECO:0000256" key="1">
    <source>
        <dbReference type="SAM" id="Coils"/>
    </source>
</evidence>
<feature type="coiled-coil region" evidence="1">
    <location>
        <begin position="94"/>
        <end position="131"/>
    </location>
</feature>
<keyword evidence="3" id="KW-1185">Reference proteome</keyword>
<keyword evidence="1" id="KW-0175">Coiled coil</keyword>
<name>A0A9Q3CE73_9BASI</name>
<evidence type="ECO:0000313" key="3">
    <source>
        <dbReference type="Proteomes" id="UP000765509"/>
    </source>
</evidence>
<protein>
    <submittedName>
        <fullName evidence="2">Uncharacterized protein</fullName>
    </submittedName>
</protein>
<reference evidence="2" key="1">
    <citation type="submission" date="2021-03" db="EMBL/GenBank/DDBJ databases">
        <title>Draft genome sequence of rust myrtle Austropuccinia psidii MF-1, a brazilian biotype.</title>
        <authorList>
            <person name="Quecine M.C."/>
            <person name="Pachon D.M.R."/>
            <person name="Bonatelli M.L."/>
            <person name="Correr F.H."/>
            <person name="Franceschini L.M."/>
            <person name="Leite T.F."/>
            <person name="Margarido G.R.A."/>
            <person name="Almeida C.A."/>
            <person name="Ferrarezi J.A."/>
            <person name="Labate C.A."/>
        </authorList>
    </citation>
    <scope>NUCLEOTIDE SEQUENCE</scope>
    <source>
        <strain evidence="2">MF-1</strain>
    </source>
</reference>
<gene>
    <name evidence="2" type="ORF">O181_023329</name>
</gene>
<comment type="caution">
    <text evidence="2">The sequence shown here is derived from an EMBL/GenBank/DDBJ whole genome shotgun (WGS) entry which is preliminary data.</text>
</comment>
<dbReference type="OrthoDB" id="2497898at2759"/>
<proteinExistence type="predicted"/>
<dbReference type="AlphaFoldDB" id="A0A9Q3CE73"/>
<accession>A0A9Q3CE73</accession>